<evidence type="ECO:0000313" key="2">
    <source>
        <dbReference type="EMBL" id="QEW07506.1"/>
    </source>
</evidence>
<dbReference type="Pfam" id="PF07238">
    <property type="entry name" value="PilZ"/>
    <property type="match status" value="1"/>
</dbReference>
<dbReference type="AlphaFoldDB" id="A0A5J6LGS6"/>
<proteinExistence type="predicted"/>
<dbReference type="Gene3D" id="2.40.10.220">
    <property type="entry name" value="predicted glycosyltransferase like domains"/>
    <property type="match status" value="1"/>
</dbReference>
<protein>
    <submittedName>
        <fullName evidence="2">PilZ domain-containing protein</fullName>
    </submittedName>
</protein>
<dbReference type="InterPro" id="IPR009875">
    <property type="entry name" value="PilZ_domain"/>
</dbReference>
<name>A0A5J6LGS6_9GAMM</name>
<dbReference type="RefSeq" id="WP_151056995.1">
    <property type="nucleotide sequence ID" value="NZ_CP044222.1"/>
</dbReference>
<feature type="domain" description="PilZ" evidence="1">
    <location>
        <begin position="15"/>
        <end position="109"/>
    </location>
</feature>
<gene>
    <name evidence="2" type="ORF">F5I99_13935</name>
</gene>
<sequence length="122" mass="14024">MKPLISFPELKDRGRRAFRMTPVQDDPVSLRVNGDLVDLEDLSANGVAFISEHELKSGRYDAQINFTLDERDFTIFCKLDLIRTLTGTYGGELQEISSMDERLLSRFILECQKQAILRQRAE</sequence>
<dbReference type="GO" id="GO:0035438">
    <property type="term" value="F:cyclic-di-GMP binding"/>
    <property type="evidence" value="ECO:0007669"/>
    <property type="project" value="InterPro"/>
</dbReference>
<dbReference type="Proteomes" id="UP000325606">
    <property type="component" value="Chromosome"/>
</dbReference>
<dbReference type="EMBL" id="CP044222">
    <property type="protein sequence ID" value="QEW07506.1"/>
    <property type="molecule type" value="Genomic_DNA"/>
</dbReference>
<dbReference type="KEGG" id="nik:F5I99_13935"/>
<organism evidence="2 3">
    <name type="scientific">Nitrincola iocasae</name>
    <dbReference type="NCBI Taxonomy" id="2614693"/>
    <lineage>
        <taxon>Bacteria</taxon>
        <taxon>Pseudomonadati</taxon>
        <taxon>Pseudomonadota</taxon>
        <taxon>Gammaproteobacteria</taxon>
        <taxon>Oceanospirillales</taxon>
        <taxon>Oceanospirillaceae</taxon>
        <taxon>Nitrincola</taxon>
    </lineage>
</organism>
<reference evidence="2 3" key="1">
    <citation type="submission" date="2019-09" db="EMBL/GenBank/DDBJ databases">
        <title>Nitrincola iocasae sp. nov., a bacterium isolated from the sediment collected at a cold seep field in South China Sea.</title>
        <authorList>
            <person name="Zhang H."/>
            <person name="Wang H."/>
            <person name="Li C."/>
        </authorList>
    </citation>
    <scope>NUCLEOTIDE SEQUENCE [LARGE SCALE GENOMIC DNA]</scope>
    <source>
        <strain evidence="2 3">KXZD1103</strain>
    </source>
</reference>
<accession>A0A5J6LGS6</accession>
<evidence type="ECO:0000259" key="1">
    <source>
        <dbReference type="Pfam" id="PF07238"/>
    </source>
</evidence>
<keyword evidence="3" id="KW-1185">Reference proteome</keyword>
<evidence type="ECO:0000313" key="3">
    <source>
        <dbReference type="Proteomes" id="UP000325606"/>
    </source>
</evidence>